<accession>B3FJG1</accession>
<dbReference type="EMBL" id="EU197055">
    <property type="protein sequence ID" value="ABY63127.1"/>
    <property type="molecule type" value="Genomic_DNA"/>
</dbReference>
<organismHost>
    <name type="scientific">Pseudomonas chlororaphis</name>
    <dbReference type="NCBI Taxonomy" id="587753"/>
</organismHost>
<proteinExistence type="predicted"/>
<evidence type="ECO:0000313" key="2">
    <source>
        <dbReference type="EMBL" id="ABY63127.1"/>
    </source>
</evidence>
<dbReference type="Proteomes" id="UP000002421">
    <property type="component" value="Segment"/>
</dbReference>
<keyword evidence="1" id="KW-0812">Transmembrane</keyword>
<evidence type="ECO:0000256" key="1">
    <source>
        <dbReference type="SAM" id="Phobius"/>
    </source>
</evidence>
<protein>
    <submittedName>
        <fullName evidence="2">Uncharacterized protein</fullName>
    </submittedName>
</protein>
<sequence length="97" mass="10515">MWNTMEELNRSFAKGFAVAAVACSAISFGIAYYVSKLPDPLQLFSVTSTETGIVYMVVAMYEEDVADIMAKQSVVYTDIQHIGVALDNAKAGDIVVL</sequence>
<keyword evidence="1" id="KW-0472">Membrane</keyword>
<name>B3FJG1_BP201</name>
<gene>
    <name evidence="2" type="ORF">201phi2-1p301</name>
</gene>
<feature type="transmembrane region" description="Helical" evidence="1">
    <location>
        <begin position="12"/>
        <end position="35"/>
    </location>
</feature>
<keyword evidence="1" id="KW-1133">Transmembrane helix</keyword>
<keyword evidence="3" id="KW-1185">Reference proteome</keyword>
<dbReference type="KEGG" id="vg:6372462"/>
<evidence type="ECO:0000313" key="3">
    <source>
        <dbReference type="Proteomes" id="UP000002421"/>
    </source>
</evidence>
<organism evidence="2 3">
    <name type="scientific">Pseudomonas phage 201phi2-1</name>
    <name type="common">Pseudomonas chlororaphis phage 201phi2-1</name>
    <dbReference type="NCBI Taxonomy" id="198110"/>
    <lineage>
        <taxon>Viruses</taxon>
        <taxon>Duplodnaviria</taxon>
        <taxon>Heunggongvirae</taxon>
        <taxon>Uroviricota</taxon>
        <taxon>Caudoviricetes</taxon>
        <taxon>Chimalliviridae</taxon>
        <taxon>Serwervirus</taxon>
        <taxon>Serwervirus 201phi21</taxon>
    </lineage>
</organism>
<reference evidence="2 3" key="1">
    <citation type="journal article" date="2008" name="Virology">
        <title>Characterization of Pseudomonas chlororaphis myovirus 201varphi2-1 via genomic sequencing, mass spectrometry, and electron microscopy.</title>
        <authorList>
            <person name="Thomas J.A."/>
            <person name="Rolando M.R."/>
            <person name="Carroll C.A."/>
            <person name="Shen P.S."/>
            <person name="Belnap D.M."/>
            <person name="Weintraub S.T."/>
            <person name="Serwer P."/>
            <person name="Hardies S.C."/>
        </authorList>
    </citation>
    <scope>NUCLEOTIDE SEQUENCE</scope>
</reference>
<dbReference type="RefSeq" id="YP_001957022.1">
    <property type="nucleotide sequence ID" value="NC_010821.1"/>
</dbReference>